<reference evidence="4 5" key="2">
    <citation type="journal article" date="2013" name="PLoS ONE">
        <title>INDIGO - INtegrated Data Warehouse of MIcrobial GenOmes with Examples from the Red Sea Extremophiles.</title>
        <authorList>
            <person name="Alam I."/>
            <person name="Antunes A."/>
            <person name="Kamau A.A."/>
            <person name="Ba Alawi W."/>
            <person name="Kalkatawi M."/>
            <person name="Stingl U."/>
            <person name="Bajic V.B."/>
        </authorList>
    </citation>
    <scope>NUCLEOTIDE SEQUENCE [LARGE SCALE GENOMIC DNA]</scope>
    <source>
        <strain evidence="4 5">SSD-17B</strain>
    </source>
</reference>
<keyword evidence="5" id="KW-1185">Reference proteome</keyword>
<dbReference type="PROSITE" id="PS00893">
    <property type="entry name" value="NUDIX_BOX"/>
    <property type="match status" value="1"/>
</dbReference>
<dbReference type="Pfam" id="PF00293">
    <property type="entry name" value="NUDIX"/>
    <property type="match status" value="1"/>
</dbReference>
<evidence type="ECO:0000259" key="3">
    <source>
        <dbReference type="PROSITE" id="PS51462"/>
    </source>
</evidence>
<evidence type="ECO:0000256" key="1">
    <source>
        <dbReference type="ARBA" id="ARBA00001946"/>
    </source>
</evidence>
<dbReference type="eggNOG" id="COG0494">
    <property type="taxonomic scope" value="Bacteria"/>
</dbReference>
<feature type="domain" description="Nudix hydrolase" evidence="3">
    <location>
        <begin position="20"/>
        <end position="159"/>
    </location>
</feature>
<dbReference type="CDD" id="cd02883">
    <property type="entry name" value="NUDIX_Hydrolase"/>
    <property type="match status" value="1"/>
</dbReference>
<dbReference type="InterPro" id="IPR015797">
    <property type="entry name" value="NUDIX_hydrolase-like_dom_sf"/>
</dbReference>
<proteinExistence type="predicted"/>
<dbReference type="EC" id="3.6.1.-" evidence="4"/>
<comment type="caution">
    <text evidence="4">The sequence shown here is derived from an EMBL/GenBank/DDBJ whole genome shotgun (WGS) entry which is preliminary data.</text>
</comment>
<keyword evidence="2 4" id="KW-0378">Hydrolase</keyword>
<comment type="cofactor">
    <cofactor evidence="1">
        <name>Mg(2+)</name>
        <dbReference type="ChEBI" id="CHEBI:18420"/>
    </cofactor>
</comment>
<accession>U2DUP2</accession>
<reference evidence="4 5" key="1">
    <citation type="journal article" date="2011" name="J. Bacteriol.">
        <title>Genome sequence of Haloplasma contractile, an unusual contractile bacterium from a deep-sea anoxic brine lake.</title>
        <authorList>
            <person name="Antunes A."/>
            <person name="Alam I."/>
            <person name="El Dorry H."/>
            <person name="Siam R."/>
            <person name="Robertson A."/>
            <person name="Bajic V.B."/>
            <person name="Stingl U."/>
        </authorList>
    </citation>
    <scope>NUCLEOTIDE SEQUENCE [LARGE SCALE GENOMIC DNA]</scope>
    <source>
        <strain evidence="4 5">SSD-17B</strain>
    </source>
</reference>
<evidence type="ECO:0000256" key="2">
    <source>
        <dbReference type="ARBA" id="ARBA00022801"/>
    </source>
</evidence>
<organism evidence="4 5">
    <name type="scientific">Haloplasma contractile SSD-17B</name>
    <dbReference type="NCBI Taxonomy" id="1033810"/>
    <lineage>
        <taxon>Bacteria</taxon>
        <taxon>Bacillati</taxon>
        <taxon>Mycoplasmatota</taxon>
        <taxon>Mollicutes</taxon>
        <taxon>Haloplasmatales</taxon>
        <taxon>Haloplasmataceae</taxon>
        <taxon>Haloplasma</taxon>
    </lineage>
</organism>
<sequence>MELLNKIIHKNISDINGNPSKRRTARGIIVNGSEILLMYTKFYNDYSFPGGGVNKEEDLKTALKRELYEEIGASKIEILKEYGMLEEYRPTSDPEYDFAYMESYFFVCQVEKELGTPNLEDYEIAHGMKPVWIDINKAIAHNKAVIDNKEESMGLSIRRETFVLEHIRDHLIKK</sequence>
<dbReference type="Proteomes" id="UP000005707">
    <property type="component" value="Unassembled WGS sequence"/>
</dbReference>
<dbReference type="STRING" id="1033810.HLPCO_001654"/>
<evidence type="ECO:0000313" key="5">
    <source>
        <dbReference type="Proteomes" id="UP000005707"/>
    </source>
</evidence>
<dbReference type="OrthoDB" id="511483at2"/>
<dbReference type="Gene3D" id="3.90.79.10">
    <property type="entry name" value="Nucleoside Triphosphate Pyrophosphohydrolase"/>
    <property type="match status" value="1"/>
</dbReference>
<dbReference type="InParanoid" id="U2DUP2"/>
<dbReference type="GO" id="GO:0016787">
    <property type="term" value="F:hydrolase activity"/>
    <property type="evidence" value="ECO:0007669"/>
    <property type="project" value="UniProtKB-KW"/>
</dbReference>
<name>U2DUP2_9MOLU</name>
<dbReference type="PANTHER" id="PTHR43046:SF15">
    <property type="entry name" value="MUTT_NUDIX FAMILY PROTEIN"/>
    <property type="match status" value="1"/>
</dbReference>
<dbReference type="SUPFAM" id="SSF55811">
    <property type="entry name" value="Nudix"/>
    <property type="match status" value="1"/>
</dbReference>
<dbReference type="PROSITE" id="PS51462">
    <property type="entry name" value="NUDIX"/>
    <property type="match status" value="1"/>
</dbReference>
<dbReference type="EMBL" id="AFNU02000005">
    <property type="protein sequence ID" value="ERJ12127.1"/>
    <property type="molecule type" value="Genomic_DNA"/>
</dbReference>
<protein>
    <submittedName>
        <fullName evidence="4">RNA pyrophosphohydrolase protein</fullName>
        <ecNumber evidence="4">3.6.1.-</ecNumber>
    </submittedName>
</protein>
<dbReference type="PANTHER" id="PTHR43046">
    <property type="entry name" value="GDP-MANNOSE MANNOSYL HYDROLASE"/>
    <property type="match status" value="1"/>
</dbReference>
<gene>
    <name evidence="4" type="primary">rppH</name>
    <name evidence="4" type="ORF">HLPCO_001654</name>
</gene>
<dbReference type="InterPro" id="IPR020084">
    <property type="entry name" value="NUDIX_hydrolase_CS"/>
</dbReference>
<dbReference type="AlphaFoldDB" id="U2DUP2"/>
<evidence type="ECO:0000313" key="4">
    <source>
        <dbReference type="EMBL" id="ERJ12127.1"/>
    </source>
</evidence>
<dbReference type="RefSeq" id="WP_008825126.1">
    <property type="nucleotide sequence ID" value="NZ_AFNU02000005.1"/>
</dbReference>
<dbReference type="InterPro" id="IPR000086">
    <property type="entry name" value="NUDIX_hydrolase_dom"/>
</dbReference>